<feature type="transmembrane region" description="Helical" evidence="1">
    <location>
        <begin position="145"/>
        <end position="165"/>
    </location>
</feature>
<dbReference type="GO" id="GO:0004175">
    <property type="term" value="F:endopeptidase activity"/>
    <property type="evidence" value="ECO:0007669"/>
    <property type="project" value="UniProtKB-ARBA"/>
</dbReference>
<keyword evidence="1" id="KW-0472">Membrane</keyword>
<evidence type="ECO:0000256" key="1">
    <source>
        <dbReference type="SAM" id="Phobius"/>
    </source>
</evidence>
<gene>
    <name evidence="3" type="ORF">A6F49_01770</name>
</gene>
<reference evidence="3 4" key="1">
    <citation type="submission" date="2016-04" db="EMBL/GenBank/DDBJ databases">
        <title>First whole genome shotgun sequence of the bacterium Enteractinococcus sp. strain UASWS1574.</title>
        <authorList>
            <person name="Crovadore J."/>
            <person name="Chablais R."/>
            <person name="Lefort F."/>
        </authorList>
    </citation>
    <scope>NUCLEOTIDE SEQUENCE [LARGE SCALE GENOMIC DNA]</scope>
    <source>
        <strain evidence="3 4">UASWS1574</strain>
    </source>
</reference>
<protein>
    <recommendedName>
        <fullName evidence="2">CAAX prenyl protease 2/Lysostaphin resistance protein A-like domain-containing protein</fullName>
    </recommendedName>
</protein>
<keyword evidence="4" id="KW-1185">Reference proteome</keyword>
<evidence type="ECO:0000259" key="2">
    <source>
        <dbReference type="Pfam" id="PF02517"/>
    </source>
</evidence>
<dbReference type="OrthoDB" id="5002656at2"/>
<dbReference type="GO" id="GO:0080120">
    <property type="term" value="P:CAAX-box protein maturation"/>
    <property type="evidence" value="ECO:0007669"/>
    <property type="project" value="UniProtKB-ARBA"/>
</dbReference>
<dbReference type="InterPro" id="IPR003675">
    <property type="entry name" value="Rce1/LyrA-like_dom"/>
</dbReference>
<evidence type="ECO:0000313" key="3">
    <source>
        <dbReference type="EMBL" id="OAV51833.1"/>
    </source>
</evidence>
<dbReference type="EMBL" id="LXEY01000114">
    <property type="protein sequence ID" value="OAV51833.1"/>
    <property type="molecule type" value="Genomic_DNA"/>
</dbReference>
<feature type="transmembrane region" description="Helical" evidence="1">
    <location>
        <begin position="21"/>
        <end position="41"/>
    </location>
</feature>
<sequence>MIAQPAPPGTIQPIPIAARAWSLLALRLGMVLAISLLTWVILRSAAGVSAFPPDTIWATLGLLPVNIVCLLLVAKFYREQGRSLREAMGIQHGRIVKDIGWGLLWLIVLNVPFVLAVSGTVLLMYGAQAPEAFATIFVAPTAQTSISPVWLLIIGLIAVIPFIVLNAPVEELVFRGYGLNGLQPGLGRVGAIIMTSLLFGAQHIFFAATIPGMVVYCIAFTVWGGIAAVIVTKQGRLFPIIIAHWIINFMLSAPALVLPILMLTGVVK</sequence>
<name>A0A1B7LV58_9MICC</name>
<keyword evidence="1" id="KW-0812">Transmembrane</keyword>
<feature type="transmembrane region" description="Helical" evidence="1">
    <location>
        <begin position="213"/>
        <end position="231"/>
    </location>
</feature>
<feature type="transmembrane region" description="Helical" evidence="1">
    <location>
        <begin position="238"/>
        <end position="262"/>
    </location>
</feature>
<dbReference type="RefSeq" id="WP_043055626.1">
    <property type="nucleotide sequence ID" value="NZ_LXEY01000114.1"/>
</dbReference>
<evidence type="ECO:0000313" key="4">
    <source>
        <dbReference type="Proteomes" id="UP000078292"/>
    </source>
</evidence>
<feature type="transmembrane region" description="Helical" evidence="1">
    <location>
        <begin position="186"/>
        <end position="207"/>
    </location>
</feature>
<accession>A0A1B7LV58</accession>
<feature type="transmembrane region" description="Helical" evidence="1">
    <location>
        <begin position="56"/>
        <end position="78"/>
    </location>
</feature>
<proteinExistence type="predicted"/>
<organism evidence="3 4">
    <name type="scientific">Enteractinococcus helveticum</name>
    <dbReference type="NCBI Taxonomy" id="1837282"/>
    <lineage>
        <taxon>Bacteria</taxon>
        <taxon>Bacillati</taxon>
        <taxon>Actinomycetota</taxon>
        <taxon>Actinomycetes</taxon>
        <taxon>Micrococcales</taxon>
        <taxon>Micrococcaceae</taxon>
    </lineage>
</organism>
<dbReference type="AlphaFoldDB" id="A0A1B7LV58"/>
<dbReference type="Pfam" id="PF02517">
    <property type="entry name" value="Rce1-like"/>
    <property type="match status" value="1"/>
</dbReference>
<keyword evidence="1" id="KW-1133">Transmembrane helix</keyword>
<feature type="transmembrane region" description="Helical" evidence="1">
    <location>
        <begin position="99"/>
        <end position="125"/>
    </location>
</feature>
<comment type="caution">
    <text evidence="3">The sequence shown here is derived from an EMBL/GenBank/DDBJ whole genome shotgun (WGS) entry which is preliminary data.</text>
</comment>
<feature type="domain" description="CAAX prenyl protease 2/Lysostaphin resistance protein A-like" evidence="2">
    <location>
        <begin position="156"/>
        <end position="250"/>
    </location>
</feature>
<dbReference type="Proteomes" id="UP000078292">
    <property type="component" value="Unassembled WGS sequence"/>
</dbReference>
<dbReference type="STRING" id="1837282.A6F49_01770"/>